<keyword evidence="3" id="KW-0479">Metal-binding</keyword>
<reference evidence="10" key="1">
    <citation type="submission" date="2025-08" db="UniProtKB">
        <authorList>
            <consortium name="RefSeq"/>
        </authorList>
    </citation>
    <scope>IDENTIFICATION</scope>
    <source>
        <tissue evidence="10">Blood</tissue>
    </source>
</reference>
<protein>
    <submittedName>
        <fullName evidence="10">Receptor-transporting protein 2-like</fullName>
    </submittedName>
</protein>
<evidence type="ECO:0000256" key="4">
    <source>
        <dbReference type="ARBA" id="ARBA00022771"/>
    </source>
</evidence>
<dbReference type="PANTHER" id="PTHR14402">
    <property type="entry name" value="RECEPTOR TRANSPORTING PROTEIN"/>
    <property type="match status" value="1"/>
</dbReference>
<sequence>MKTLNMSDWRRVFQEQMQVAKPNDVWSLKMDQQLDFNHLGPGWVQVLQEHAHARFTCSQCYHSWSSHRVVILFHMYWERYERRGWAWMRVFRQQCHECSSEKHEEPQFTETDVASAIHRLILDIRDNCYGEYVDRSELSEVVWDTEHDGHIHQECEACQMGLHRKQRGKPENAVHHGRPQGAMQYGNPQPPACVVCAAFIVRILTAQLPAFLDEANCLDPFLSGFKPCCENETALIIYAGRRTEGI</sequence>
<evidence type="ECO:0000313" key="9">
    <source>
        <dbReference type="Proteomes" id="UP001190640"/>
    </source>
</evidence>
<dbReference type="AlphaFoldDB" id="A0AA97JIW6"/>
<dbReference type="GO" id="GO:0006612">
    <property type="term" value="P:protein targeting to membrane"/>
    <property type="evidence" value="ECO:0007669"/>
    <property type="project" value="TreeGrafter"/>
</dbReference>
<dbReference type="KEGG" id="emc:129331967"/>
<keyword evidence="9" id="KW-1185">Reference proteome</keyword>
<evidence type="ECO:0000256" key="3">
    <source>
        <dbReference type="ARBA" id="ARBA00022723"/>
    </source>
</evidence>
<keyword evidence="6" id="KW-1133">Transmembrane helix</keyword>
<dbReference type="InterPro" id="IPR027377">
    <property type="entry name" value="ZAR1/RTP1-5-like_Znf-3CxxC"/>
</dbReference>
<comment type="subcellular location">
    <subcellularLocation>
        <location evidence="1">Membrane</location>
        <topology evidence="1">Single-pass membrane protein</topology>
    </subcellularLocation>
</comment>
<dbReference type="SMART" id="SM01328">
    <property type="entry name" value="zf-3CxxC"/>
    <property type="match status" value="1"/>
</dbReference>
<evidence type="ECO:0000259" key="8">
    <source>
        <dbReference type="SMART" id="SM01328"/>
    </source>
</evidence>
<evidence type="ECO:0000256" key="1">
    <source>
        <dbReference type="ARBA" id="ARBA00004167"/>
    </source>
</evidence>
<dbReference type="PANTHER" id="PTHR14402:SF8">
    <property type="entry name" value="RECEPTOR-TRANSPORTING PROTEIN 4"/>
    <property type="match status" value="1"/>
</dbReference>
<name>A0AA97JIW6_EUBMA</name>
<gene>
    <name evidence="10" type="primary">LOC129331967</name>
</gene>
<evidence type="ECO:0000313" key="10">
    <source>
        <dbReference type="RefSeq" id="XP_054838650.1"/>
    </source>
</evidence>
<evidence type="ECO:0000256" key="6">
    <source>
        <dbReference type="ARBA" id="ARBA00022989"/>
    </source>
</evidence>
<evidence type="ECO:0000256" key="7">
    <source>
        <dbReference type="ARBA" id="ARBA00023136"/>
    </source>
</evidence>
<dbReference type="GeneID" id="129331967"/>
<accession>A0AA97JIW6</accession>
<keyword evidence="2" id="KW-0812">Transmembrane</keyword>
<evidence type="ECO:0000256" key="5">
    <source>
        <dbReference type="ARBA" id="ARBA00022833"/>
    </source>
</evidence>
<dbReference type="GO" id="GO:0051205">
    <property type="term" value="P:protein insertion into membrane"/>
    <property type="evidence" value="ECO:0007669"/>
    <property type="project" value="TreeGrafter"/>
</dbReference>
<dbReference type="GO" id="GO:0016020">
    <property type="term" value="C:membrane"/>
    <property type="evidence" value="ECO:0007669"/>
    <property type="project" value="UniProtKB-SubCell"/>
</dbReference>
<keyword evidence="7" id="KW-0472">Membrane</keyword>
<dbReference type="GO" id="GO:0008270">
    <property type="term" value="F:zinc ion binding"/>
    <property type="evidence" value="ECO:0007669"/>
    <property type="project" value="UniProtKB-KW"/>
</dbReference>
<keyword evidence="5" id="KW-0862">Zinc</keyword>
<dbReference type="Proteomes" id="UP001190640">
    <property type="component" value="Chromosome 6"/>
</dbReference>
<dbReference type="Pfam" id="PF13695">
    <property type="entry name" value="Zn_ribbon_3CxxC"/>
    <property type="match status" value="1"/>
</dbReference>
<feature type="domain" description="3CxxC-type" evidence="8">
    <location>
        <begin position="50"/>
        <end position="161"/>
    </location>
</feature>
<proteinExistence type="predicted"/>
<dbReference type="GO" id="GO:0031849">
    <property type="term" value="F:olfactory receptor binding"/>
    <property type="evidence" value="ECO:0007669"/>
    <property type="project" value="TreeGrafter"/>
</dbReference>
<dbReference type="RefSeq" id="XP_054838650.1">
    <property type="nucleotide sequence ID" value="XM_054982675.1"/>
</dbReference>
<evidence type="ECO:0000256" key="2">
    <source>
        <dbReference type="ARBA" id="ARBA00022692"/>
    </source>
</evidence>
<keyword evidence="4" id="KW-0863">Zinc-finger</keyword>
<dbReference type="InterPro" id="IPR026096">
    <property type="entry name" value="R-trans_p"/>
</dbReference>
<dbReference type="GO" id="GO:0001580">
    <property type="term" value="P:detection of chemical stimulus involved in sensory perception of bitter taste"/>
    <property type="evidence" value="ECO:0007669"/>
    <property type="project" value="TreeGrafter"/>
</dbReference>
<organism evidence="9 10">
    <name type="scientific">Eublepharis macularius</name>
    <name type="common">Leopard gecko</name>
    <name type="synonym">Cyrtodactylus macularius</name>
    <dbReference type="NCBI Taxonomy" id="481883"/>
    <lineage>
        <taxon>Eukaryota</taxon>
        <taxon>Metazoa</taxon>
        <taxon>Chordata</taxon>
        <taxon>Craniata</taxon>
        <taxon>Vertebrata</taxon>
        <taxon>Euteleostomi</taxon>
        <taxon>Lepidosauria</taxon>
        <taxon>Squamata</taxon>
        <taxon>Bifurcata</taxon>
        <taxon>Gekkota</taxon>
        <taxon>Eublepharidae</taxon>
        <taxon>Eublepharinae</taxon>
        <taxon>Eublepharis</taxon>
    </lineage>
</organism>